<organism evidence="3 4">
    <name type="scientific">Microcella putealis</name>
    <dbReference type="NCBI Taxonomy" id="337005"/>
    <lineage>
        <taxon>Bacteria</taxon>
        <taxon>Bacillati</taxon>
        <taxon>Actinomycetota</taxon>
        <taxon>Actinomycetes</taxon>
        <taxon>Micrococcales</taxon>
        <taxon>Microbacteriaceae</taxon>
        <taxon>Microcella</taxon>
    </lineage>
</organism>
<comment type="caution">
    <text evidence="3">The sequence shown here is derived from an EMBL/GenBank/DDBJ whole genome shotgun (WGS) entry which is preliminary data.</text>
</comment>
<protein>
    <submittedName>
        <fullName evidence="3">Copper chaperone CopZ</fullName>
    </submittedName>
</protein>
<proteinExistence type="predicted"/>
<dbReference type="Gene3D" id="3.30.70.100">
    <property type="match status" value="1"/>
</dbReference>
<dbReference type="PROSITE" id="PS01047">
    <property type="entry name" value="HMA_1"/>
    <property type="match status" value="1"/>
</dbReference>
<dbReference type="InterPro" id="IPR036163">
    <property type="entry name" value="HMA_dom_sf"/>
</dbReference>
<dbReference type="SUPFAM" id="SSF55008">
    <property type="entry name" value="HMA, heavy metal-associated domain"/>
    <property type="match status" value="1"/>
</dbReference>
<keyword evidence="1" id="KW-0479">Metal-binding</keyword>
<dbReference type="Proteomes" id="UP000293519">
    <property type="component" value="Unassembled WGS sequence"/>
</dbReference>
<keyword evidence="4" id="KW-1185">Reference proteome</keyword>
<evidence type="ECO:0000256" key="1">
    <source>
        <dbReference type="ARBA" id="ARBA00022723"/>
    </source>
</evidence>
<evidence type="ECO:0000259" key="2">
    <source>
        <dbReference type="PROSITE" id="PS50846"/>
    </source>
</evidence>
<evidence type="ECO:0000313" key="4">
    <source>
        <dbReference type="Proteomes" id="UP000293519"/>
    </source>
</evidence>
<dbReference type="RefSeq" id="WP_130485531.1">
    <property type="nucleotide sequence ID" value="NZ_SGWW01000003.1"/>
</dbReference>
<dbReference type="InterPro" id="IPR017969">
    <property type="entry name" value="Heavy-metal-associated_CS"/>
</dbReference>
<reference evidence="3 4" key="1">
    <citation type="journal article" date="2015" name="Stand. Genomic Sci.">
        <title>Genomic Encyclopedia of Bacterial and Archaeal Type Strains, Phase III: the genomes of soil and plant-associated and newly described type strains.</title>
        <authorList>
            <person name="Whitman W.B."/>
            <person name="Woyke T."/>
            <person name="Klenk H.P."/>
            <person name="Zhou Y."/>
            <person name="Lilburn T.G."/>
            <person name="Beck B.J."/>
            <person name="De Vos P."/>
            <person name="Vandamme P."/>
            <person name="Eisen J.A."/>
            <person name="Garrity G."/>
            <person name="Hugenholtz P."/>
            <person name="Kyrpides N.C."/>
        </authorList>
    </citation>
    <scope>NUCLEOTIDE SEQUENCE [LARGE SCALE GENOMIC DNA]</scope>
    <source>
        <strain evidence="3 4">CV2</strain>
    </source>
</reference>
<gene>
    <name evidence="3" type="ORF">EV141_1720</name>
</gene>
<evidence type="ECO:0000313" key="3">
    <source>
        <dbReference type="EMBL" id="RZS56264.1"/>
    </source>
</evidence>
<sequence>MSTDTTPREPLNLLASSGGGCCGGGACGCGHGAASDTPAAATGDSIAGVEASFLVSGMTCGHCVASVTEELGALDGVVTVNVDLNAQGASRVTVQATHPIEADALRTAIADAGYEIVGR</sequence>
<dbReference type="InterPro" id="IPR006121">
    <property type="entry name" value="HMA_dom"/>
</dbReference>
<dbReference type="CDD" id="cd00371">
    <property type="entry name" value="HMA"/>
    <property type="match status" value="1"/>
</dbReference>
<name>A0A4Q7LNW3_9MICO</name>
<feature type="domain" description="HMA" evidence="2">
    <location>
        <begin position="49"/>
        <end position="117"/>
    </location>
</feature>
<dbReference type="EMBL" id="SGWW01000003">
    <property type="protein sequence ID" value="RZS56264.1"/>
    <property type="molecule type" value="Genomic_DNA"/>
</dbReference>
<dbReference type="Pfam" id="PF00403">
    <property type="entry name" value="HMA"/>
    <property type="match status" value="1"/>
</dbReference>
<dbReference type="OrthoDB" id="9813965at2"/>
<accession>A0A4Q7LNW3</accession>
<dbReference type="GO" id="GO:0046872">
    <property type="term" value="F:metal ion binding"/>
    <property type="evidence" value="ECO:0007669"/>
    <property type="project" value="UniProtKB-KW"/>
</dbReference>
<dbReference type="PROSITE" id="PS50846">
    <property type="entry name" value="HMA_2"/>
    <property type="match status" value="1"/>
</dbReference>
<dbReference type="AlphaFoldDB" id="A0A4Q7LNW3"/>